<dbReference type="RefSeq" id="WP_189358566.1">
    <property type="nucleotide sequence ID" value="NZ_BMWZ01000001.1"/>
</dbReference>
<dbReference type="AlphaFoldDB" id="A0A918V4S3"/>
<dbReference type="Proteomes" id="UP000636004">
    <property type="component" value="Unassembled WGS sequence"/>
</dbReference>
<reference evidence="5" key="2">
    <citation type="submission" date="2020-09" db="EMBL/GenBank/DDBJ databases">
        <authorList>
            <person name="Sun Q."/>
            <person name="Kim S."/>
        </authorList>
    </citation>
    <scope>NUCLEOTIDE SEQUENCE</scope>
    <source>
        <strain evidence="5">KCTC 12710</strain>
    </source>
</reference>
<evidence type="ECO:0000313" key="5">
    <source>
        <dbReference type="EMBL" id="GGZ68617.1"/>
    </source>
</evidence>
<sequence>MKIAVVILNWNGKDLLKQFLPAVIEHSQEATIYLADNASSDDSVIYVHKTFPSVQIIENKDNGGYAKGYNDALKNISADVFCLLNNDVEVTKDWLIPIINTFNNEPNTTVIQPKILDFKKKNHFEYAGAAGGFIDKYGYPYCRGRIFNSIEEDKGQFNDAAEIFWASGACLFIRTDVFNEHNGFDEYFFAHMEEIDLCWRLKNLGYTIKCVGHSHVYHLGGGTLNNINPKKTFLNFRNSLFTLTKNASGFLLGIILMRLILDGIAGIKFVVELKPKHTLAIVKAHFSFYYNLNRLLGQRKTTNNRRKYYQKTSIVFDYFINKKMNYNSL</sequence>
<dbReference type="PANTHER" id="PTHR43179:SF12">
    <property type="entry name" value="GALACTOFURANOSYLTRANSFERASE GLFT2"/>
    <property type="match status" value="1"/>
</dbReference>
<gene>
    <name evidence="5" type="ORF">GCM10007028_01910</name>
</gene>
<comment type="caution">
    <text evidence="5">The sequence shown here is derived from an EMBL/GenBank/DDBJ whole genome shotgun (WGS) entry which is preliminary data.</text>
</comment>
<dbReference type="EMBL" id="BMWZ01000001">
    <property type="protein sequence ID" value="GGZ68617.1"/>
    <property type="molecule type" value="Genomic_DNA"/>
</dbReference>
<evidence type="ECO:0000256" key="3">
    <source>
        <dbReference type="ARBA" id="ARBA00022679"/>
    </source>
</evidence>
<dbReference type="Pfam" id="PF00535">
    <property type="entry name" value="Glycos_transf_2"/>
    <property type="match status" value="1"/>
</dbReference>
<dbReference type="InterPro" id="IPR029044">
    <property type="entry name" value="Nucleotide-diphossugar_trans"/>
</dbReference>
<accession>A0A918V4S3</accession>
<dbReference type="CDD" id="cd04186">
    <property type="entry name" value="GT_2_like_c"/>
    <property type="match status" value="1"/>
</dbReference>
<dbReference type="InterPro" id="IPR001173">
    <property type="entry name" value="Glyco_trans_2-like"/>
</dbReference>
<dbReference type="GO" id="GO:0016757">
    <property type="term" value="F:glycosyltransferase activity"/>
    <property type="evidence" value="ECO:0007669"/>
    <property type="project" value="UniProtKB-KW"/>
</dbReference>
<dbReference type="Gene3D" id="3.90.550.10">
    <property type="entry name" value="Spore Coat Polysaccharide Biosynthesis Protein SpsA, Chain A"/>
    <property type="match status" value="1"/>
</dbReference>
<keyword evidence="3 5" id="KW-0808">Transferase</keyword>
<proteinExistence type="inferred from homology"/>
<dbReference type="SUPFAM" id="SSF53448">
    <property type="entry name" value="Nucleotide-diphospho-sugar transferases"/>
    <property type="match status" value="1"/>
</dbReference>
<evidence type="ECO:0000256" key="2">
    <source>
        <dbReference type="ARBA" id="ARBA00022676"/>
    </source>
</evidence>
<evidence type="ECO:0000256" key="1">
    <source>
        <dbReference type="ARBA" id="ARBA00006739"/>
    </source>
</evidence>
<name>A0A918V4S3_9FLAO</name>
<evidence type="ECO:0000259" key="4">
    <source>
        <dbReference type="Pfam" id="PF00535"/>
    </source>
</evidence>
<keyword evidence="6" id="KW-1185">Reference proteome</keyword>
<evidence type="ECO:0000313" key="6">
    <source>
        <dbReference type="Proteomes" id="UP000636004"/>
    </source>
</evidence>
<feature type="domain" description="Glycosyltransferase 2-like" evidence="4">
    <location>
        <begin position="5"/>
        <end position="180"/>
    </location>
</feature>
<protein>
    <submittedName>
        <fullName evidence="5">Glycosyl transferase family 2</fullName>
    </submittedName>
</protein>
<organism evidence="5 6">
    <name type="scientific">Algibacter mikhailovii</name>
    <dbReference type="NCBI Taxonomy" id="425498"/>
    <lineage>
        <taxon>Bacteria</taxon>
        <taxon>Pseudomonadati</taxon>
        <taxon>Bacteroidota</taxon>
        <taxon>Flavobacteriia</taxon>
        <taxon>Flavobacteriales</taxon>
        <taxon>Flavobacteriaceae</taxon>
        <taxon>Algibacter</taxon>
    </lineage>
</organism>
<reference evidence="5" key="1">
    <citation type="journal article" date="2014" name="Int. J. Syst. Evol. Microbiol.">
        <title>Complete genome sequence of Corynebacterium casei LMG S-19264T (=DSM 44701T), isolated from a smear-ripened cheese.</title>
        <authorList>
            <consortium name="US DOE Joint Genome Institute (JGI-PGF)"/>
            <person name="Walter F."/>
            <person name="Albersmeier A."/>
            <person name="Kalinowski J."/>
            <person name="Ruckert C."/>
        </authorList>
    </citation>
    <scope>NUCLEOTIDE SEQUENCE</scope>
    <source>
        <strain evidence="5">KCTC 12710</strain>
    </source>
</reference>
<dbReference type="PANTHER" id="PTHR43179">
    <property type="entry name" value="RHAMNOSYLTRANSFERASE WBBL"/>
    <property type="match status" value="1"/>
</dbReference>
<keyword evidence="2" id="KW-0328">Glycosyltransferase</keyword>
<comment type="similarity">
    <text evidence="1">Belongs to the glycosyltransferase 2 family.</text>
</comment>